<dbReference type="Gene3D" id="2.40.160.20">
    <property type="match status" value="1"/>
</dbReference>
<comment type="caution">
    <text evidence="1">The sequence shown here is derived from an EMBL/GenBank/DDBJ whole genome shotgun (WGS) entry which is preliminary data.</text>
</comment>
<dbReference type="AlphaFoldDB" id="A0A2T6BW17"/>
<keyword evidence="2" id="KW-1185">Reference proteome</keyword>
<name>A0A2T6BW17_9FLAO</name>
<dbReference type="RefSeq" id="WP_245896886.1">
    <property type="nucleotide sequence ID" value="NZ_QBKT01000007.1"/>
</dbReference>
<accession>A0A2T6BW17</accession>
<reference evidence="1 2" key="1">
    <citation type="submission" date="2018-04" db="EMBL/GenBank/DDBJ databases">
        <title>Genomic Encyclopedia of Archaeal and Bacterial Type Strains, Phase II (KMG-II): from individual species to whole genera.</title>
        <authorList>
            <person name="Goeker M."/>
        </authorList>
    </citation>
    <scope>NUCLEOTIDE SEQUENCE [LARGE SCALE GENOMIC DNA]</scope>
    <source>
        <strain evidence="1 2">DSM 25731</strain>
    </source>
</reference>
<evidence type="ECO:0000313" key="1">
    <source>
        <dbReference type="EMBL" id="PTX60216.1"/>
    </source>
</evidence>
<evidence type="ECO:0000313" key="2">
    <source>
        <dbReference type="Proteomes" id="UP000244090"/>
    </source>
</evidence>
<protein>
    <recommendedName>
        <fullName evidence="3">Glutamate dehydrogenase</fullName>
    </recommendedName>
</protein>
<gene>
    <name evidence="1" type="ORF">C8N46_107223</name>
</gene>
<dbReference type="EMBL" id="QBKT01000007">
    <property type="protein sequence ID" value="PTX60216.1"/>
    <property type="molecule type" value="Genomic_DNA"/>
</dbReference>
<sequence>MLNRIRPIFLLFMLMCVGTTYAQFGFSHEIGFIIGPNAFQSDYGERNDFETNIGNVGAEFGIVHYLNFSYRAECNCFTRYTYFNDHFKVRNELTYTTVNLEHFGRYVGDDKVSETANQLRAMSGNTRVINLGTQLEYFPRSIREFESGGYLLAPYAALGAQYHYYTPTVESSLGRLTDPDVLPIKYQDAYRNESSSTWSIVASVGTRYKLTEVSDLLFDLRWRYYFSNWVDGLNPDENLYPENKANDWSFVISFGYIYYLDF</sequence>
<evidence type="ECO:0008006" key="3">
    <source>
        <dbReference type="Google" id="ProtNLM"/>
    </source>
</evidence>
<dbReference type="Proteomes" id="UP000244090">
    <property type="component" value="Unassembled WGS sequence"/>
</dbReference>
<organism evidence="1 2">
    <name type="scientific">Kordia periserrulae</name>
    <dbReference type="NCBI Taxonomy" id="701523"/>
    <lineage>
        <taxon>Bacteria</taxon>
        <taxon>Pseudomonadati</taxon>
        <taxon>Bacteroidota</taxon>
        <taxon>Flavobacteriia</taxon>
        <taxon>Flavobacteriales</taxon>
        <taxon>Flavobacteriaceae</taxon>
        <taxon>Kordia</taxon>
    </lineage>
</organism>
<proteinExistence type="predicted"/>
<dbReference type="NCBIfam" id="NF047659">
    <property type="entry name" value="THC0290_0291_fam"/>
    <property type="match status" value="1"/>
</dbReference>